<evidence type="ECO:0000313" key="1">
    <source>
        <dbReference type="EMBL" id="OEO29274.1"/>
    </source>
</evidence>
<comment type="caution">
    <text evidence="1">The sequence shown here is derived from an EMBL/GenBank/DDBJ whole genome shotgun (WGS) entry which is preliminary data.</text>
</comment>
<gene>
    <name evidence="1" type="ORF">VW23_026250</name>
</gene>
<dbReference type="Proteomes" id="UP000095463">
    <property type="component" value="Unassembled WGS sequence"/>
</dbReference>
<keyword evidence="2" id="KW-1185">Reference proteome</keyword>
<evidence type="ECO:0000313" key="2">
    <source>
        <dbReference type="Proteomes" id="UP000095463"/>
    </source>
</evidence>
<proteinExistence type="predicted"/>
<sequence length="251" mass="27588">MLGSMKPHPDLPLAVAKAYQVFPDMGLAGPLLVCTCGVCMSEAIKAEIEQTPRERLTPEQISEYLNSAHEASGALASQQLRWLLPRLLECCAEGPWPYWNTEYTFRKLNEAGLPDWPEAERLAVREVFRGVLAASLAGARSGDEPGALIAAFVRAGEPIGPYIELWEDDRSEAASLALAEFINWQLTWAKGQRHLRLSESWSSKADSDLFIAWLVQPETVIRLQEAFFSASSAAKAEVLSLAHDVIAAPGR</sequence>
<reference evidence="1 2" key="1">
    <citation type="journal article" date="2015" name="Genome Announc.">
        <title>Genome Assemblies of Three Soil-Associated Devosia species: D. insulae, D. limi, and D. soli.</title>
        <authorList>
            <person name="Hassan Y.I."/>
            <person name="Lepp D."/>
            <person name="Zhou T."/>
        </authorList>
    </citation>
    <scope>NUCLEOTIDE SEQUENCE [LARGE SCALE GENOMIC DNA]</scope>
    <source>
        <strain evidence="1 2">DS-56</strain>
    </source>
</reference>
<dbReference type="EMBL" id="LAJE02000292">
    <property type="protein sequence ID" value="OEO29274.1"/>
    <property type="molecule type" value="Genomic_DNA"/>
</dbReference>
<organism evidence="1 2">
    <name type="scientific">Devosia insulae DS-56</name>
    <dbReference type="NCBI Taxonomy" id="1116389"/>
    <lineage>
        <taxon>Bacteria</taxon>
        <taxon>Pseudomonadati</taxon>
        <taxon>Pseudomonadota</taxon>
        <taxon>Alphaproteobacteria</taxon>
        <taxon>Hyphomicrobiales</taxon>
        <taxon>Devosiaceae</taxon>
        <taxon>Devosia</taxon>
    </lineage>
</organism>
<dbReference type="AlphaFoldDB" id="A0A1E5XL93"/>
<name>A0A1E5XL93_9HYPH</name>
<protein>
    <submittedName>
        <fullName evidence="1">Uncharacterized protein</fullName>
    </submittedName>
</protein>
<accession>A0A1E5XL93</accession>